<dbReference type="InterPro" id="IPR010730">
    <property type="entry name" value="HET"/>
</dbReference>
<dbReference type="PANTHER" id="PTHR24148">
    <property type="entry name" value="ANKYRIN REPEAT DOMAIN-CONTAINING PROTEIN 39 HOMOLOG-RELATED"/>
    <property type="match status" value="1"/>
</dbReference>
<comment type="caution">
    <text evidence="2">The sequence shown here is derived from an EMBL/GenBank/DDBJ whole genome shotgun (WGS) entry which is preliminary data.</text>
</comment>
<dbReference type="GeneID" id="69009589"/>
<dbReference type="Proteomes" id="UP000613401">
    <property type="component" value="Unassembled WGS sequence"/>
</dbReference>
<dbReference type="AlphaFoldDB" id="A0A8H4CTV5"/>
<dbReference type="InterPro" id="IPR052895">
    <property type="entry name" value="HetReg/Transcr_Mod"/>
</dbReference>
<dbReference type="PANTHER" id="PTHR24148:SF64">
    <property type="entry name" value="HETEROKARYON INCOMPATIBILITY DOMAIN-CONTAINING PROTEIN"/>
    <property type="match status" value="1"/>
</dbReference>
<evidence type="ECO:0000259" key="1">
    <source>
        <dbReference type="Pfam" id="PF06985"/>
    </source>
</evidence>
<dbReference type="RefSeq" id="XP_045269137.1">
    <property type="nucleotide sequence ID" value="XM_045402519.1"/>
</dbReference>
<reference evidence="2" key="1">
    <citation type="journal article" date="2020" name="Phytopathology">
        <title>Genome sequence and comparative analysis of Colletotrichum gloeosporioides isolated from Liriodendron leaves.</title>
        <authorList>
            <person name="Fu F.F."/>
            <person name="Hao Z."/>
            <person name="Wang P."/>
            <person name="Lu Y."/>
            <person name="Xue L.J."/>
            <person name="Wei G."/>
            <person name="Tian Y."/>
            <person name="Baishi H."/>
            <person name="Xu H."/>
            <person name="Shi J."/>
            <person name="Cheng T."/>
            <person name="Wang G."/>
            <person name="Yi Y."/>
            <person name="Chen J."/>
        </authorList>
    </citation>
    <scope>NUCLEOTIDE SEQUENCE</scope>
    <source>
        <strain evidence="2">Lc1</strain>
    </source>
</reference>
<protein>
    <recommendedName>
        <fullName evidence="1">Heterokaryon incompatibility domain-containing protein</fullName>
    </recommendedName>
</protein>
<evidence type="ECO:0000313" key="3">
    <source>
        <dbReference type="Proteomes" id="UP000613401"/>
    </source>
</evidence>
<accession>A0A8H4CTV5</accession>
<name>A0A8H4CTV5_COLGL</name>
<organism evidence="2 3">
    <name type="scientific">Colletotrichum gloeosporioides</name>
    <name type="common">Anthracnose fungus</name>
    <name type="synonym">Glomerella cingulata</name>
    <dbReference type="NCBI Taxonomy" id="474922"/>
    <lineage>
        <taxon>Eukaryota</taxon>
        <taxon>Fungi</taxon>
        <taxon>Dikarya</taxon>
        <taxon>Ascomycota</taxon>
        <taxon>Pezizomycotina</taxon>
        <taxon>Sordariomycetes</taxon>
        <taxon>Hypocreomycetidae</taxon>
        <taxon>Glomerellales</taxon>
        <taxon>Glomerellaceae</taxon>
        <taxon>Colletotrichum</taxon>
        <taxon>Colletotrichum gloeosporioides species complex</taxon>
    </lineage>
</organism>
<feature type="domain" description="Heterokaryon incompatibility" evidence="1">
    <location>
        <begin position="1"/>
        <end position="86"/>
    </location>
</feature>
<sequence>MGQIYSKAQKVLLCIGPDHKNNAQNATALANDVSTMILETFETVGYSPASFPYPEGDGMLGTDPRWSSFATMLETSWFRRGWVVQESGLAKHAVILWGDWQIPWDSFMRTWFLADRLNVFTFPSNSLLPTFDKIRKALNIIHRDVFLATHRQESVAWYPTSSLALTTNHLEIMRDSHDLLLADQRDRVYAFHALAQRITPSTFQSYTPNYELSINDTYLDFARNYPLDKSDLTLLNYVHHDADSITDELPSWCPRWDLNLFDAYISTPSSAIIQTSTTPSGSVNILPADILQVRGVIIDSIAATSTWLSREGTIDDISLLWQSCRTNWGSSMYPAGGNIVAFLDCLTIGHVRGEIDAWYGNYAHYLYQLFVRSKEPDIPKDLVSLVNDI</sequence>
<reference evidence="2" key="2">
    <citation type="submission" date="2020-03" db="EMBL/GenBank/DDBJ databases">
        <authorList>
            <person name="Fu F.-F."/>
            <person name="Chen J."/>
        </authorList>
    </citation>
    <scope>NUCLEOTIDE SEQUENCE</scope>
    <source>
        <strain evidence="2">Lc1</strain>
    </source>
</reference>
<gene>
    <name evidence="2" type="ORF">GCG54_00002427</name>
</gene>
<proteinExistence type="predicted"/>
<evidence type="ECO:0000313" key="2">
    <source>
        <dbReference type="EMBL" id="KAF3809978.1"/>
    </source>
</evidence>
<keyword evidence="3" id="KW-1185">Reference proteome</keyword>
<dbReference type="EMBL" id="WVTB01000013">
    <property type="protein sequence ID" value="KAF3809978.1"/>
    <property type="molecule type" value="Genomic_DNA"/>
</dbReference>
<dbReference type="Pfam" id="PF06985">
    <property type="entry name" value="HET"/>
    <property type="match status" value="1"/>
</dbReference>